<gene>
    <name evidence="6" type="ORF">LOD99_13692</name>
</gene>
<keyword evidence="2 6" id="KW-0689">Ribosomal protein</keyword>
<sequence length="167" mass="19735">MPGKWKAFQLHAMYSEHIRKLRILIQQLVKYERLLITPHRAKILKKEANLLIDYAKIDDPASRKEIMILLRNQLYLVPQLYDIAERYSGIRGDYVSIFPGPNRVNTNQKSAFIEYKGNPLPPLMPNLEEFEEMSKQKITGDITRIFWLPEFMPIPTYKHPDIEGNFY</sequence>
<dbReference type="Gene3D" id="3.90.1030.10">
    <property type="entry name" value="Ribosomal protein L17"/>
    <property type="match status" value="1"/>
</dbReference>
<reference evidence="6 7" key="1">
    <citation type="journal article" date="2023" name="BMC Biol.">
        <title>The compact genome of the sponge Oopsacas minuta (Hexactinellida) is lacking key metazoan core genes.</title>
        <authorList>
            <person name="Santini S."/>
            <person name="Schenkelaars Q."/>
            <person name="Jourda C."/>
            <person name="Duchesne M."/>
            <person name="Belahbib H."/>
            <person name="Rocher C."/>
            <person name="Selva M."/>
            <person name="Riesgo A."/>
            <person name="Vervoort M."/>
            <person name="Leys S.P."/>
            <person name="Kodjabachian L."/>
            <person name="Le Bivic A."/>
            <person name="Borchiellini C."/>
            <person name="Claverie J.M."/>
            <person name="Renard E."/>
        </authorList>
    </citation>
    <scope>NUCLEOTIDE SEQUENCE [LARGE SCALE GENOMIC DNA]</scope>
    <source>
        <strain evidence="6">SPO-2</strain>
    </source>
</reference>
<evidence type="ECO:0000313" key="7">
    <source>
        <dbReference type="Proteomes" id="UP001165289"/>
    </source>
</evidence>
<dbReference type="EMBL" id="JAKMXF010000022">
    <property type="protein sequence ID" value="KAI6660969.1"/>
    <property type="molecule type" value="Genomic_DNA"/>
</dbReference>
<dbReference type="PANTHER" id="PTHR14413">
    <property type="entry name" value="RIBOSOMAL PROTEIN L17"/>
    <property type="match status" value="1"/>
</dbReference>
<dbReference type="AlphaFoldDB" id="A0AAV7KKU1"/>
<comment type="caution">
    <text evidence="6">The sequence shown here is derived from an EMBL/GenBank/DDBJ whole genome shotgun (WGS) entry which is preliminary data.</text>
</comment>
<dbReference type="GO" id="GO:0003735">
    <property type="term" value="F:structural constituent of ribosome"/>
    <property type="evidence" value="ECO:0007669"/>
    <property type="project" value="InterPro"/>
</dbReference>
<comment type="similarity">
    <text evidence="1">Belongs to the bacterial ribosomal protein bL17 family.</text>
</comment>
<accession>A0AAV7KKU1</accession>
<evidence type="ECO:0000256" key="2">
    <source>
        <dbReference type="ARBA" id="ARBA00022980"/>
    </source>
</evidence>
<name>A0AAV7KKU1_9METZ</name>
<organism evidence="6 7">
    <name type="scientific">Oopsacas minuta</name>
    <dbReference type="NCBI Taxonomy" id="111878"/>
    <lineage>
        <taxon>Eukaryota</taxon>
        <taxon>Metazoa</taxon>
        <taxon>Porifera</taxon>
        <taxon>Hexactinellida</taxon>
        <taxon>Hexasterophora</taxon>
        <taxon>Lyssacinosida</taxon>
        <taxon>Leucopsacidae</taxon>
        <taxon>Oopsacas</taxon>
    </lineage>
</organism>
<evidence type="ECO:0000256" key="1">
    <source>
        <dbReference type="ARBA" id="ARBA00008777"/>
    </source>
</evidence>
<dbReference type="InterPro" id="IPR036373">
    <property type="entry name" value="Ribosomal_bL17_sf"/>
</dbReference>
<keyword evidence="7" id="KW-1185">Reference proteome</keyword>
<evidence type="ECO:0000256" key="5">
    <source>
        <dbReference type="ARBA" id="ARBA00035413"/>
    </source>
</evidence>
<dbReference type="Pfam" id="PF01196">
    <property type="entry name" value="Ribosomal_L17"/>
    <property type="match status" value="1"/>
</dbReference>
<protein>
    <recommendedName>
        <fullName evidence="4">Large ribosomal subunit protein bL17m</fullName>
    </recommendedName>
    <alternativeName>
        <fullName evidence="5">39S ribosomal protein L17, mitochondrial</fullName>
    </alternativeName>
</protein>
<dbReference type="GO" id="GO:0015934">
    <property type="term" value="C:large ribosomal subunit"/>
    <property type="evidence" value="ECO:0007669"/>
    <property type="project" value="TreeGrafter"/>
</dbReference>
<dbReference type="InterPro" id="IPR000456">
    <property type="entry name" value="Ribosomal_bL17"/>
</dbReference>
<keyword evidence="3" id="KW-0687">Ribonucleoprotein</keyword>
<dbReference type="PANTHER" id="PTHR14413:SF16">
    <property type="entry name" value="LARGE RIBOSOMAL SUBUNIT PROTEIN BL17M"/>
    <property type="match status" value="1"/>
</dbReference>
<dbReference type="GO" id="GO:0006412">
    <property type="term" value="P:translation"/>
    <property type="evidence" value="ECO:0007669"/>
    <property type="project" value="InterPro"/>
</dbReference>
<evidence type="ECO:0000256" key="3">
    <source>
        <dbReference type="ARBA" id="ARBA00023274"/>
    </source>
</evidence>
<dbReference type="Proteomes" id="UP001165289">
    <property type="component" value="Unassembled WGS sequence"/>
</dbReference>
<dbReference type="SUPFAM" id="SSF64263">
    <property type="entry name" value="Prokaryotic ribosomal protein L17"/>
    <property type="match status" value="1"/>
</dbReference>
<proteinExistence type="inferred from homology"/>
<evidence type="ECO:0000313" key="6">
    <source>
        <dbReference type="EMBL" id="KAI6660969.1"/>
    </source>
</evidence>
<evidence type="ECO:0000256" key="4">
    <source>
        <dbReference type="ARBA" id="ARBA00035290"/>
    </source>
</evidence>